<name>A0ABQ5MW11_9MICC</name>
<reference evidence="2 3" key="1">
    <citation type="journal article" date="2023" name="Int. J. Syst. Evol. Microbiol.">
        <title>Arthrobacter mangrovi sp. nov., an actinobacterium isolated from the rhizosphere of a mangrove.</title>
        <authorList>
            <person name="Hamada M."/>
            <person name="Saitou S."/>
            <person name="Enomoto N."/>
            <person name="Nanri K."/>
            <person name="Hidaka K."/>
            <person name="Miura T."/>
            <person name="Tamura T."/>
        </authorList>
    </citation>
    <scope>NUCLEOTIDE SEQUENCE [LARGE SCALE GENOMIC DNA]</scope>
    <source>
        <strain evidence="2 3">NBRC 112813</strain>
    </source>
</reference>
<sequence length="280" mass="28474">MEPSVALLGDYGIRIVIVLCLALLLLFIALQRRPPAGLDRDAGLAGTVIVTGSAVTAVVAGAVDDEAGRLALAALGIGGAYALFASLARRWPDSAHNMHVGRSSAEFLLGGIAFVHVSAGYFELASAASTSVLPRPFWTAVYIALLVAAALAVLPNHLHQVGGQGTVLGIGLCAYGGLQLLLFAMDRGRMRMLDLPGSDWVWTLAVAALVLVGCVAAPRIVTAAGALLVLLSPVALEAVAGSTFTPEAVALAVALAMFGVGFAAVSTAAGRTLSRAGVLR</sequence>
<keyword evidence="1" id="KW-1133">Transmembrane helix</keyword>
<feature type="transmembrane region" description="Helical" evidence="1">
    <location>
        <begin position="69"/>
        <end position="87"/>
    </location>
</feature>
<evidence type="ECO:0000313" key="3">
    <source>
        <dbReference type="Proteomes" id="UP001209654"/>
    </source>
</evidence>
<dbReference type="RefSeq" id="WP_264796269.1">
    <property type="nucleotide sequence ID" value="NZ_BRVS01000013.1"/>
</dbReference>
<dbReference type="EMBL" id="BRVS01000013">
    <property type="protein sequence ID" value="GLB68169.1"/>
    <property type="molecule type" value="Genomic_DNA"/>
</dbReference>
<feature type="transmembrane region" description="Helical" evidence="1">
    <location>
        <begin position="107"/>
        <end position="124"/>
    </location>
</feature>
<keyword evidence="1" id="KW-0472">Membrane</keyword>
<gene>
    <name evidence="2" type="ORF">AHIS1636_26110</name>
</gene>
<keyword evidence="1" id="KW-0812">Transmembrane</keyword>
<protein>
    <submittedName>
        <fullName evidence="2">Uncharacterized protein</fullName>
    </submittedName>
</protein>
<accession>A0ABQ5MW11</accession>
<evidence type="ECO:0000313" key="2">
    <source>
        <dbReference type="EMBL" id="GLB68169.1"/>
    </source>
</evidence>
<feature type="transmembrane region" description="Helical" evidence="1">
    <location>
        <begin position="248"/>
        <end position="270"/>
    </location>
</feature>
<keyword evidence="3" id="KW-1185">Reference proteome</keyword>
<feature type="transmembrane region" description="Helical" evidence="1">
    <location>
        <begin position="200"/>
        <end position="217"/>
    </location>
</feature>
<feature type="transmembrane region" description="Helical" evidence="1">
    <location>
        <begin position="224"/>
        <end position="242"/>
    </location>
</feature>
<proteinExistence type="predicted"/>
<dbReference type="Proteomes" id="UP001209654">
    <property type="component" value="Unassembled WGS sequence"/>
</dbReference>
<evidence type="ECO:0000256" key="1">
    <source>
        <dbReference type="SAM" id="Phobius"/>
    </source>
</evidence>
<feature type="transmembrane region" description="Helical" evidence="1">
    <location>
        <begin position="12"/>
        <end position="30"/>
    </location>
</feature>
<organism evidence="2 3">
    <name type="scientific">Arthrobacter mangrovi</name>
    <dbReference type="NCBI Taxonomy" id="2966350"/>
    <lineage>
        <taxon>Bacteria</taxon>
        <taxon>Bacillati</taxon>
        <taxon>Actinomycetota</taxon>
        <taxon>Actinomycetes</taxon>
        <taxon>Micrococcales</taxon>
        <taxon>Micrococcaceae</taxon>
        <taxon>Arthrobacter</taxon>
    </lineage>
</organism>
<feature type="transmembrane region" description="Helical" evidence="1">
    <location>
        <begin position="136"/>
        <end position="154"/>
    </location>
</feature>
<comment type="caution">
    <text evidence="2">The sequence shown here is derived from an EMBL/GenBank/DDBJ whole genome shotgun (WGS) entry which is preliminary data.</text>
</comment>
<feature type="transmembrane region" description="Helical" evidence="1">
    <location>
        <begin position="42"/>
        <end position="63"/>
    </location>
</feature>
<feature type="transmembrane region" description="Helical" evidence="1">
    <location>
        <begin position="166"/>
        <end position="185"/>
    </location>
</feature>